<dbReference type="AlphaFoldDB" id="A0A5C6CQG4"/>
<dbReference type="SUPFAM" id="SSF53756">
    <property type="entry name" value="UDP-Glycosyltransferase/glycogen phosphorylase"/>
    <property type="match status" value="1"/>
</dbReference>
<evidence type="ECO:0000313" key="3">
    <source>
        <dbReference type="Proteomes" id="UP000316304"/>
    </source>
</evidence>
<dbReference type="EMBL" id="SJPT01000001">
    <property type="protein sequence ID" value="TWU27183.1"/>
    <property type="molecule type" value="Genomic_DNA"/>
</dbReference>
<keyword evidence="2" id="KW-0328">Glycosyltransferase</keyword>
<dbReference type="Pfam" id="PF00534">
    <property type="entry name" value="Glycos_transf_1"/>
    <property type="match status" value="1"/>
</dbReference>
<feature type="domain" description="Glycosyl transferase family 1" evidence="1">
    <location>
        <begin position="182"/>
        <end position="346"/>
    </location>
</feature>
<dbReference type="InterPro" id="IPR001296">
    <property type="entry name" value="Glyco_trans_1"/>
</dbReference>
<sequence length="453" mass="49968">MSRLLIITRSHNPLGGADRIVADLCRELPSRGWQTILGLTRGASFDDPDAYRRVHRNLETIEIDGTHGTRAARLKSLRETIRKTSPNVVLSMRVFDAYQAVAQLKADDLSRAPRLAVGVRAYESAYISDVRRCCGNIDLCVTSGKLIAAACRQIGGMEEQRVESIAGGVHPPREAVSPKDSQSFNDQKPIRLLYAGRLEQQQKRALDLIPFTQALLALGIEFRLDICGAGPEEDRIADQLKLLIDNGQVTMHGWVDQAELYNRFYPNADCFVHFAAWEGVTISPREAMAHGVVPVVSEFTGMHAEGQFLNRINSLCFPVGHPEIAAQRVGELLSTPALLSQLSKSAMETQTGKYSHAGALDLWRDVLNQCLKLPAKVDNFPRIPERLGGRLSQWGVPSSLQLWLRRVLNKPVLHHAPGSEWPTASGLMSEVEQAEIAALAVKLEAETQLEPVA</sequence>
<evidence type="ECO:0000259" key="1">
    <source>
        <dbReference type="Pfam" id="PF00534"/>
    </source>
</evidence>
<dbReference type="PANTHER" id="PTHR12526:SF630">
    <property type="entry name" value="GLYCOSYLTRANSFERASE"/>
    <property type="match status" value="1"/>
</dbReference>
<organism evidence="2 3">
    <name type="scientific">Novipirellula galeiformis</name>
    <dbReference type="NCBI Taxonomy" id="2528004"/>
    <lineage>
        <taxon>Bacteria</taxon>
        <taxon>Pseudomonadati</taxon>
        <taxon>Planctomycetota</taxon>
        <taxon>Planctomycetia</taxon>
        <taxon>Pirellulales</taxon>
        <taxon>Pirellulaceae</taxon>
        <taxon>Novipirellula</taxon>
    </lineage>
</organism>
<accession>A0A5C6CQG4</accession>
<reference evidence="2 3" key="1">
    <citation type="submission" date="2019-02" db="EMBL/GenBank/DDBJ databases">
        <title>Deep-cultivation of Planctomycetes and their phenomic and genomic characterization uncovers novel biology.</title>
        <authorList>
            <person name="Wiegand S."/>
            <person name="Jogler M."/>
            <person name="Boedeker C."/>
            <person name="Pinto D."/>
            <person name="Vollmers J."/>
            <person name="Rivas-Marin E."/>
            <person name="Kohn T."/>
            <person name="Peeters S.H."/>
            <person name="Heuer A."/>
            <person name="Rast P."/>
            <person name="Oberbeckmann S."/>
            <person name="Bunk B."/>
            <person name="Jeske O."/>
            <person name="Meyerdierks A."/>
            <person name="Storesund J.E."/>
            <person name="Kallscheuer N."/>
            <person name="Luecker S."/>
            <person name="Lage O.M."/>
            <person name="Pohl T."/>
            <person name="Merkel B.J."/>
            <person name="Hornburger P."/>
            <person name="Mueller R.-W."/>
            <person name="Bruemmer F."/>
            <person name="Labrenz M."/>
            <person name="Spormann A.M."/>
            <person name="Op Den Camp H."/>
            <person name="Overmann J."/>
            <person name="Amann R."/>
            <person name="Jetten M.S.M."/>
            <person name="Mascher T."/>
            <person name="Medema M.H."/>
            <person name="Devos D.P."/>
            <person name="Kaster A.-K."/>
            <person name="Ovreas L."/>
            <person name="Rohde M."/>
            <person name="Galperin M.Y."/>
            <person name="Jogler C."/>
        </authorList>
    </citation>
    <scope>NUCLEOTIDE SEQUENCE [LARGE SCALE GENOMIC DNA]</scope>
    <source>
        <strain evidence="2 3">Pla52o</strain>
    </source>
</reference>
<dbReference type="PANTHER" id="PTHR12526">
    <property type="entry name" value="GLYCOSYLTRANSFERASE"/>
    <property type="match status" value="1"/>
</dbReference>
<keyword evidence="3" id="KW-1185">Reference proteome</keyword>
<keyword evidence="2" id="KW-0808">Transferase</keyword>
<dbReference type="Proteomes" id="UP000316304">
    <property type="component" value="Unassembled WGS sequence"/>
</dbReference>
<dbReference type="RefSeq" id="WP_146593416.1">
    <property type="nucleotide sequence ID" value="NZ_SJPT01000001.1"/>
</dbReference>
<name>A0A5C6CQG4_9BACT</name>
<protein>
    <submittedName>
        <fullName evidence="2">UDP-D-galactose:(Glucosyl)lipopolysaccharide-1, 6-D-galactosyltransferase</fullName>
    </submittedName>
</protein>
<dbReference type="Gene3D" id="3.40.50.2000">
    <property type="entry name" value="Glycogen Phosphorylase B"/>
    <property type="match status" value="2"/>
</dbReference>
<proteinExistence type="predicted"/>
<dbReference type="GO" id="GO:0016757">
    <property type="term" value="F:glycosyltransferase activity"/>
    <property type="evidence" value="ECO:0007669"/>
    <property type="project" value="UniProtKB-KW"/>
</dbReference>
<evidence type="ECO:0000313" key="2">
    <source>
        <dbReference type="EMBL" id="TWU27183.1"/>
    </source>
</evidence>
<gene>
    <name evidence="2" type="ORF">Pla52o_10470</name>
</gene>
<dbReference type="OrthoDB" id="9781413at2"/>
<comment type="caution">
    <text evidence="2">The sequence shown here is derived from an EMBL/GenBank/DDBJ whole genome shotgun (WGS) entry which is preliminary data.</text>
</comment>
<dbReference type="CDD" id="cd03801">
    <property type="entry name" value="GT4_PimA-like"/>
    <property type="match status" value="1"/>
</dbReference>